<sequence length="304" mass="34997">MRLLIIGAGVLGSNLAHSIRKGNDVTILARNKTYENLKNNGLIIKHKLGKKTIDHFNVIEKLEEDDIYDCIFVVSRFSSLDSIIPIIENNKSKNIVFVGNNISVEKYMNIKNKNVLFAFFMAAGKKYDGYIDSICLNKIEIGRVDGKDINNEFINSIFKETKIKVTIENKMNDYLKTHACAVLPLVFASYKVNGNLKLLKKDKEYSLLIMDAIIEGYDVLKKLGYEILPKGEYENCVNKKKFCAFIYRFMFSNFIGKMCISDHAMSARDEFLLLNSEFEKLRKKSKLETKVYDQLKLELLNYKD</sequence>
<dbReference type="InterPro" id="IPR036291">
    <property type="entry name" value="NAD(P)-bd_dom_sf"/>
</dbReference>
<evidence type="ECO:0000259" key="1">
    <source>
        <dbReference type="Pfam" id="PF02558"/>
    </source>
</evidence>
<reference evidence="2" key="1">
    <citation type="journal article" date="2013" name="Environ. Microbiol.">
        <title>Microbiota from the distal guts of lean and obese adolescents exhibit partial functional redundancy besides clear differences in community structure.</title>
        <authorList>
            <person name="Ferrer M."/>
            <person name="Ruiz A."/>
            <person name="Lanza F."/>
            <person name="Haange S.B."/>
            <person name="Oberbach A."/>
            <person name="Till H."/>
            <person name="Bargiela R."/>
            <person name="Campoy C."/>
            <person name="Segura M.T."/>
            <person name="Richter M."/>
            <person name="von Bergen M."/>
            <person name="Seifert J."/>
            <person name="Suarez A."/>
        </authorList>
    </citation>
    <scope>NUCLEOTIDE SEQUENCE</scope>
</reference>
<gene>
    <name evidence="2" type="ORF">OBE_02681</name>
</gene>
<accession>K1TIC1</accession>
<dbReference type="Gene3D" id="3.40.50.720">
    <property type="entry name" value="NAD(P)-binding Rossmann-like Domain"/>
    <property type="match status" value="1"/>
</dbReference>
<dbReference type="InterPro" id="IPR013332">
    <property type="entry name" value="KPR_N"/>
</dbReference>
<protein>
    <submittedName>
        <fullName evidence="2">Ketopantoate reductase ApbA/PanE domain protein</fullName>
    </submittedName>
</protein>
<name>K1TIC1_9ZZZZ</name>
<dbReference type="Pfam" id="PF02558">
    <property type="entry name" value="ApbA"/>
    <property type="match status" value="1"/>
</dbReference>
<dbReference type="AlphaFoldDB" id="K1TIC1"/>
<comment type="caution">
    <text evidence="2">The sequence shown here is derived from an EMBL/GenBank/DDBJ whole genome shotgun (WGS) entry which is preliminary data.</text>
</comment>
<organism evidence="2">
    <name type="scientific">human gut metagenome</name>
    <dbReference type="NCBI Taxonomy" id="408170"/>
    <lineage>
        <taxon>unclassified sequences</taxon>
        <taxon>metagenomes</taxon>
        <taxon>organismal metagenomes</taxon>
    </lineage>
</organism>
<feature type="domain" description="Ketopantoate reductase N-terminal" evidence="1">
    <location>
        <begin position="4"/>
        <end position="119"/>
    </location>
</feature>
<proteinExistence type="predicted"/>
<dbReference type="EMBL" id="AJWZ01001756">
    <property type="protein sequence ID" value="EKC72857.1"/>
    <property type="molecule type" value="Genomic_DNA"/>
</dbReference>
<evidence type="ECO:0000313" key="2">
    <source>
        <dbReference type="EMBL" id="EKC72857.1"/>
    </source>
</evidence>
<dbReference type="SUPFAM" id="SSF51735">
    <property type="entry name" value="NAD(P)-binding Rossmann-fold domains"/>
    <property type="match status" value="1"/>
</dbReference>